<feature type="transmembrane region" description="Helical" evidence="13">
    <location>
        <begin position="304"/>
        <end position="324"/>
    </location>
</feature>
<dbReference type="InterPro" id="IPR045863">
    <property type="entry name" value="CorA_TM1_TM2"/>
</dbReference>
<evidence type="ECO:0000256" key="6">
    <source>
        <dbReference type="ARBA" id="ARBA00022519"/>
    </source>
</evidence>
<comment type="catalytic activity">
    <reaction evidence="12">
        <text>Mg(2+)(in) = Mg(2+)(out)</text>
        <dbReference type="Rhea" id="RHEA:29827"/>
        <dbReference type="ChEBI" id="CHEBI:18420"/>
    </reaction>
</comment>
<dbReference type="FunFam" id="1.20.58.340:FF:000001">
    <property type="entry name" value="Magnesium transport protein CorA"/>
    <property type="match status" value="1"/>
</dbReference>
<keyword evidence="7 13" id="KW-0812">Transmembrane</keyword>
<keyword evidence="10" id="KW-0406">Ion transport</keyword>
<dbReference type="GO" id="GO:0005886">
    <property type="term" value="C:plasma membrane"/>
    <property type="evidence" value="ECO:0007669"/>
    <property type="project" value="UniProtKB-SubCell"/>
</dbReference>
<proteinExistence type="inferred from homology"/>
<dbReference type="InterPro" id="IPR045861">
    <property type="entry name" value="CorA_cytoplasmic_dom"/>
</dbReference>
<evidence type="ECO:0000256" key="3">
    <source>
        <dbReference type="ARBA" id="ARBA00019439"/>
    </source>
</evidence>
<keyword evidence="4" id="KW-0813">Transport</keyword>
<evidence type="ECO:0000256" key="2">
    <source>
        <dbReference type="ARBA" id="ARBA00009765"/>
    </source>
</evidence>
<dbReference type="GO" id="GO:0015099">
    <property type="term" value="F:nickel cation transmembrane transporter activity"/>
    <property type="evidence" value="ECO:0007669"/>
    <property type="project" value="TreeGrafter"/>
</dbReference>
<dbReference type="SUPFAM" id="SSF143865">
    <property type="entry name" value="CorA soluble domain-like"/>
    <property type="match status" value="1"/>
</dbReference>
<evidence type="ECO:0000256" key="12">
    <source>
        <dbReference type="ARBA" id="ARBA00034269"/>
    </source>
</evidence>
<evidence type="ECO:0000256" key="7">
    <source>
        <dbReference type="ARBA" id="ARBA00022692"/>
    </source>
</evidence>
<protein>
    <recommendedName>
        <fullName evidence="3">Magnesium transport protein CorA</fullName>
    </recommendedName>
</protein>
<evidence type="ECO:0000313" key="14">
    <source>
        <dbReference type="EMBL" id="HEB43784.1"/>
    </source>
</evidence>
<dbReference type="GO" id="GO:0015087">
    <property type="term" value="F:cobalt ion transmembrane transporter activity"/>
    <property type="evidence" value="ECO:0007669"/>
    <property type="project" value="TreeGrafter"/>
</dbReference>
<keyword evidence="11 13" id="KW-0472">Membrane</keyword>
<dbReference type="AlphaFoldDB" id="A0A7C1T8Y5"/>
<dbReference type="CDD" id="cd12837">
    <property type="entry name" value="EcCorA-like_u1"/>
    <property type="match status" value="1"/>
</dbReference>
<dbReference type="SUPFAM" id="SSF144083">
    <property type="entry name" value="Magnesium transport protein CorA, transmembrane region"/>
    <property type="match status" value="1"/>
</dbReference>
<keyword evidence="8" id="KW-0460">Magnesium</keyword>
<evidence type="ECO:0000256" key="11">
    <source>
        <dbReference type="ARBA" id="ARBA00023136"/>
    </source>
</evidence>
<organism evidence="14">
    <name type="scientific">Agrobacterium albertimagni</name>
    <dbReference type="NCBI Taxonomy" id="147266"/>
    <lineage>
        <taxon>Bacteria</taxon>
        <taxon>Pseudomonadati</taxon>
        <taxon>Pseudomonadota</taxon>
        <taxon>Alphaproteobacteria</taxon>
        <taxon>Hyphomicrobiales</taxon>
        <taxon>Rhizobiaceae</taxon>
        <taxon>Rhizobium/Agrobacterium group</taxon>
        <taxon>Agrobacterium</taxon>
    </lineage>
</organism>
<dbReference type="GO" id="GO:0015095">
    <property type="term" value="F:magnesium ion transmembrane transporter activity"/>
    <property type="evidence" value="ECO:0007669"/>
    <property type="project" value="TreeGrafter"/>
</dbReference>
<comment type="caution">
    <text evidence="14">The sequence shown here is derived from an EMBL/GenBank/DDBJ whole genome shotgun (WGS) entry which is preliminary data.</text>
</comment>
<keyword evidence="6" id="KW-0997">Cell inner membrane</keyword>
<gene>
    <name evidence="14" type="ORF">ENP70_08825</name>
</gene>
<dbReference type="PANTHER" id="PTHR47685">
    <property type="entry name" value="MAGNESIUM TRANSPORT PROTEIN CORA"/>
    <property type="match status" value="1"/>
</dbReference>
<evidence type="ECO:0000256" key="9">
    <source>
        <dbReference type="ARBA" id="ARBA00022989"/>
    </source>
</evidence>
<evidence type="ECO:0000256" key="5">
    <source>
        <dbReference type="ARBA" id="ARBA00022475"/>
    </source>
</evidence>
<dbReference type="EMBL" id="DSKI01000457">
    <property type="protein sequence ID" value="HEB43784.1"/>
    <property type="molecule type" value="Genomic_DNA"/>
</dbReference>
<evidence type="ECO:0000256" key="10">
    <source>
        <dbReference type="ARBA" id="ARBA00023065"/>
    </source>
</evidence>
<keyword evidence="5" id="KW-1003">Cell membrane</keyword>
<reference evidence="14" key="1">
    <citation type="journal article" date="2020" name="mSystems">
        <title>Genome- and Community-Level Interaction Insights into Carbon Utilization and Element Cycling Functions of Hydrothermarchaeota in Hydrothermal Sediment.</title>
        <authorList>
            <person name="Zhou Z."/>
            <person name="Liu Y."/>
            <person name="Xu W."/>
            <person name="Pan J."/>
            <person name="Luo Z.H."/>
            <person name="Li M."/>
        </authorList>
    </citation>
    <scope>NUCLEOTIDE SEQUENCE [LARGE SCALE GENOMIC DNA]</scope>
    <source>
        <strain evidence="14">SpSt-243</strain>
    </source>
</reference>
<accession>A0A7C1T8Y5</accession>
<dbReference type="InterPro" id="IPR050829">
    <property type="entry name" value="CorA_MIT"/>
</dbReference>
<feature type="transmembrane region" description="Helical" evidence="13">
    <location>
        <begin position="336"/>
        <end position="356"/>
    </location>
</feature>
<comment type="subcellular location">
    <subcellularLocation>
        <location evidence="1">Cell inner membrane</location>
        <topology evidence="1">Multi-pass membrane protein</topology>
    </subcellularLocation>
</comment>
<evidence type="ECO:0000256" key="1">
    <source>
        <dbReference type="ARBA" id="ARBA00004429"/>
    </source>
</evidence>
<name>A0A7C1T8Y5_9HYPH</name>
<dbReference type="Gene3D" id="1.20.58.340">
    <property type="entry name" value="Magnesium transport protein CorA, transmembrane region"/>
    <property type="match status" value="2"/>
</dbReference>
<evidence type="ECO:0000256" key="4">
    <source>
        <dbReference type="ARBA" id="ARBA00022448"/>
    </source>
</evidence>
<sequence>MLRLFSREADHLVPVDSAVLGEARAPVPALAMAGAGDEALPPAAAPPTPIWFDLVNPEPGEIRLVEQALAIALPTRDEMEEIELSARLYQEDGAEFMTMTALAGLDGDDPVKTPVTFVLKGASLVTIRYADPKPFAAFSARACRPNGLVCISGDTVMLGLLEAIIDRLADVLERAGNEIDAVSRGVFRAKTAKGKAGSKDDGKGKTGASSRDLQALIEQIGRKGDLMTATRESLVSISRLVAYHAALEVPVRKTAKDIRQRIKLLQRDAGSLGDHAEFLQDKVNFLLDATLGLINLEQSQIIKIFTVASVAFLPPTLVASIYGMNFETMPELSWKIGYPMALGIMLLSALLPFLVFKRKGWL</sequence>
<evidence type="ECO:0000256" key="13">
    <source>
        <dbReference type="SAM" id="Phobius"/>
    </source>
</evidence>
<comment type="similarity">
    <text evidence="2">Belongs to the CorA metal ion transporter (MIT) (TC 1.A.35) family.</text>
</comment>
<dbReference type="InterPro" id="IPR002523">
    <property type="entry name" value="MgTranspt_CorA/ZnTranspt_ZntB"/>
</dbReference>
<dbReference type="PANTHER" id="PTHR47685:SF1">
    <property type="entry name" value="MAGNESIUM TRANSPORT PROTEIN CORA"/>
    <property type="match status" value="1"/>
</dbReference>
<evidence type="ECO:0000256" key="8">
    <source>
        <dbReference type="ARBA" id="ARBA00022842"/>
    </source>
</evidence>
<dbReference type="Pfam" id="PF01544">
    <property type="entry name" value="CorA"/>
    <property type="match status" value="1"/>
</dbReference>
<keyword evidence="9 13" id="KW-1133">Transmembrane helix</keyword>